<dbReference type="PANTHER" id="PTHR46268:SF6">
    <property type="entry name" value="UNIVERSAL STRESS PROTEIN UP12"/>
    <property type="match status" value="1"/>
</dbReference>
<reference evidence="4" key="3">
    <citation type="submission" date="2023-12" db="EMBL/GenBank/DDBJ databases">
        <authorList>
            <person name="Sun Q."/>
            <person name="Inoue M."/>
        </authorList>
    </citation>
    <scope>NUCLEOTIDE SEQUENCE</scope>
    <source>
        <strain evidence="4">JCM 12289</strain>
    </source>
</reference>
<dbReference type="CDD" id="cd00293">
    <property type="entry name" value="USP-like"/>
    <property type="match status" value="1"/>
</dbReference>
<dbReference type="KEGG" id="hdo:MUK72_03375"/>
<keyword evidence="6" id="KW-1185">Reference proteome</keyword>
<dbReference type="Gene3D" id="3.40.50.620">
    <property type="entry name" value="HUPs"/>
    <property type="match status" value="1"/>
</dbReference>
<name>A0AAV3SGH0_HALDO</name>
<dbReference type="GeneID" id="71760857"/>
<evidence type="ECO:0000313" key="7">
    <source>
        <dbReference type="Proteomes" id="UP001500962"/>
    </source>
</evidence>
<dbReference type="SUPFAM" id="SSF52402">
    <property type="entry name" value="Adenine nucleotide alpha hydrolases-like"/>
    <property type="match status" value="1"/>
</dbReference>
<reference evidence="4" key="1">
    <citation type="journal article" date="2014" name="Int. J. Syst. Evol. Microbiol.">
        <title>Complete genome sequence of Corynebacterium casei LMG S-19264T (=DSM 44701T), isolated from a smear-ripened cheese.</title>
        <authorList>
            <consortium name="US DOE Joint Genome Institute (JGI-PGF)"/>
            <person name="Walter F."/>
            <person name="Albersmeier A."/>
            <person name="Kalinowski J."/>
            <person name="Ruckert C."/>
        </authorList>
    </citation>
    <scope>NUCLEOTIDE SEQUENCE</scope>
    <source>
        <strain evidence="4">JCM 12289</strain>
    </source>
</reference>
<feature type="region of interest" description="Disordered" evidence="2">
    <location>
        <begin position="44"/>
        <end position="66"/>
    </location>
</feature>
<feature type="compositionally biased region" description="Acidic residues" evidence="2">
    <location>
        <begin position="55"/>
        <end position="64"/>
    </location>
</feature>
<dbReference type="RefSeq" id="WP_244703951.1">
    <property type="nucleotide sequence ID" value="NZ_BAAADN010000022.1"/>
</dbReference>
<evidence type="ECO:0000259" key="3">
    <source>
        <dbReference type="Pfam" id="PF00582"/>
    </source>
</evidence>
<sequence length="139" mass="14636">MIVAAVGESDRSEQVVAEADALADAFDEETHVVHVLSPMEARKIEQNATENSTMELDDDPDDGEEAAREIAAAATVGSGATPVGLVGKASERIIAYADEHDARYVVVGKRKRSPTGKAVFGSVTQSVLLNADQPVLSVM</sequence>
<dbReference type="EMBL" id="CP095005">
    <property type="protein sequence ID" value="UOO95757.1"/>
    <property type="molecule type" value="Genomic_DNA"/>
</dbReference>
<evidence type="ECO:0000256" key="1">
    <source>
        <dbReference type="ARBA" id="ARBA00008791"/>
    </source>
</evidence>
<reference evidence="5" key="2">
    <citation type="submission" date="2022-04" db="EMBL/GenBank/DDBJ databases">
        <title>Sequencing and genomic assembly of Halococcus dombrowskii.</title>
        <authorList>
            <person name="Lim S.W."/>
            <person name="MacLea K.S."/>
        </authorList>
    </citation>
    <scope>NUCLEOTIDE SEQUENCE</scope>
    <source>
        <strain evidence="5">H4</strain>
    </source>
</reference>
<accession>A0AAV3SGH0</accession>
<dbReference type="PANTHER" id="PTHR46268">
    <property type="entry name" value="STRESS RESPONSE PROTEIN NHAX"/>
    <property type="match status" value="1"/>
</dbReference>
<dbReference type="InterPro" id="IPR006016">
    <property type="entry name" value="UspA"/>
</dbReference>
<evidence type="ECO:0000313" key="4">
    <source>
        <dbReference type="EMBL" id="GAA0459349.1"/>
    </source>
</evidence>
<dbReference type="Proteomes" id="UP000830542">
    <property type="component" value="Chromosome"/>
</dbReference>
<feature type="domain" description="UspA" evidence="3">
    <location>
        <begin position="2"/>
        <end position="137"/>
    </location>
</feature>
<dbReference type="AlphaFoldDB" id="A0AAV3SGH0"/>
<dbReference type="Proteomes" id="UP001500962">
    <property type="component" value="Unassembled WGS sequence"/>
</dbReference>
<protein>
    <submittedName>
        <fullName evidence="4">Universal stress protein</fullName>
    </submittedName>
</protein>
<comment type="similarity">
    <text evidence="1">Belongs to the universal stress protein A family.</text>
</comment>
<dbReference type="InterPro" id="IPR014729">
    <property type="entry name" value="Rossmann-like_a/b/a_fold"/>
</dbReference>
<evidence type="ECO:0000313" key="5">
    <source>
        <dbReference type="EMBL" id="UOO95757.1"/>
    </source>
</evidence>
<proteinExistence type="inferred from homology"/>
<evidence type="ECO:0000256" key="2">
    <source>
        <dbReference type="SAM" id="MobiDB-lite"/>
    </source>
</evidence>
<dbReference type="Pfam" id="PF00582">
    <property type="entry name" value="Usp"/>
    <property type="match status" value="1"/>
</dbReference>
<evidence type="ECO:0000313" key="6">
    <source>
        <dbReference type="Proteomes" id="UP000830542"/>
    </source>
</evidence>
<organism evidence="4 7">
    <name type="scientific">Halococcus dombrowskii</name>
    <dbReference type="NCBI Taxonomy" id="179637"/>
    <lineage>
        <taxon>Archaea</taxon>
        <taxon>Methanobacteriati</taxon>
        <taxon>Methanobacteriota</taxon>
        <taxon>Stenosarchaea group</taxon>
        <taxon>Halobacteria</taxon>
        <taxon>Halobacteriales</taxon>
        <taxon>Halococcaceae</taxon>
        <taxon>Halococcus</taxon>
    </lineage>
</organism>
<gene>
    <name evidence="4" type="ORF">GCM10008985_14610</name>
    <name evidence="5" type="ORF">MUK72_03375</name>
</gene>
<dbReference type="EMBL" id="BAAADN010000022">
    <property type="protein sequence ID" value="GAA0459349.1"/>
    <property type="molecule type" value="Genomic_DNA"/>
</dbReference>